<dbReference type="NCBIfam" id="TIGR01693">
    <property type="entry name" value="UTase_glnD"/>
    <property type="match status" value="1"/>
</dbReference>
<dbReference type="Gene3D" id="3.30.460.10">
    <property type="entry name" value="Beta Polymerase, domain 2"/>
    <property type="match status" value="1"/>
</dbReference>
<comment type="cofactor">
    <cofactor evidence="7">
        <name>Mg(2+)</name>
        <dbReference type="ChEBI" id="CHEBI:18420"/>
    </cofactor>
</comment>
<dbReference type="RefSeq" id="WP_132805850.1">
    <property type="nucleotide sequence ID" value="NZ_SMAK01000003.1"/>
</dbReference>
<dbReference type="InterPro" id="IPR045865">
    <property type="entry name" value="ACT-like_dom_sf"/>
</dbReference>
<dbReference type="GO" id="GO:0008081">
    <property type="term" value="F:phosphoric diester hydrolase activity"/>
    <property type="evidence" value="ECO:0007669"/>
    <property type="project" value="UniProtKB-UniRule"/>
</dbReference>
<dbReference type="InterPro" id="IPR003607">
    <property type="entry name" value="HD/PDEase_dom"/>
</dbReference>
<feature type="domain" description="ACT" evidence="8">
    <location>
        <begin position="845"/>
        <end position="923"/>
    </location>
</feature>
<comment type="function">
    <text evidence="7">Modifies, by uridylylation and deuridylylation, the PII regulatory proteins (GlnB and homologs), in response to the nitrogen status of the cell that GlnD senses through the glutamine level. Under low glutamine levels, catalyzes the conversion of the PII proteins and UTP to PII-UMP and PPi, while under higher glutamine levels, GlnD hydrolyzes PII-UMP to PII and UMP (deuridylylation). Thus, controls uridylylation state and activity of the PII proteins, and plays an important role in the regulation of nitrogen metabolism.</text>
</comment>
<evidence type="ECO:0000256" key="5">
    <source>
        <dbReference type="ARBA" id="ARBA00022842"/>
    </source>
</evidence>
<dbReference type="Pfam" id="PF01909">
    <property type="entry name" value="NTP_transf_2"/>
    <property type="match status" value="1"/>
</dbReference>
<dbReference type="SUPFAM" id="SSF55021">
    <property type="entry name" value="ACT-like"/>
    <property type="match status" value="2"/>
</dbReference>
<feature type="domain" description="ACT" evidence="8">
    <location>
        <begin position="734"/>
        <end position="815"/>
    </location>
</feature>
<name>A0A4R3MDW1_9HYPH</name>
<dbReference type="PROSITE" id="PS51831">
    <property type="entry name" value="HD"/>
    <property type="match status" value="1"/>
</dbReference>
<dbReference type="InterPro" id="IPR010043">
    <property type="entry name" value="UTase/UR"/>
</dbReference>
<keyword evidence="11" id="KW-1185">Reference proteome</keyword>
<dbReference type="InterPro" id="IPR002934">
    <property type="entry name" value="Polymerase_NTP_transf_dom"/>
</dbReference>
<feature type="region of interest" description="Uridylyltransferase" evidence="7">
    <location>
        <begin position="1"/>
        <end position="373"/>
    </location>
</feature>
<dbReference type="CDD" id="cd04900">
    <property type="entry name" value="ACT_UUR-like_1"/>
    <property type="match status" value="1"/>
</dbReference>
<evidence type="ECO:0000313" key="10">
    <source>
        <dbReference type="EMBL" id="TCT11964.1"/>
    </source>
</evidence>
<dbReference type="EC" id="3.1.4.-" evidence="7"/>
<dbReference type="SUPFAM" id="SSF81891">
    <property type="entry name" value="Poly A polymerase C-terminal region-like"/>
    <property type="match status" value="1"/>
</dbReference>
<dbReference type="PANTHER" id="PTHR47320">
    <property type="entry name" value="BIFUNCTIONAL URIDYLYLTRANSFERASE/URIDYLYL-REMOVING ENZYME"/>
    <property type="match status" value="1"/>
</dbReference>
<reference evidence="10 11" key="1">
    <citation type="submission" date="2019-03" db="EMBL/GenBank/DDBJ databases">
        <title>Genomic Encyclopedia of Type Strains, Phase IV (KMG-IV): sequencing the most valuable type-strain genomes for metagenomic binning, comparative biology and taxonomic classification.</title>
        <authorList>
            <person name="Goeker M."/>
        </authorList>
    </citation>
    <scope>NUCLEOTIDE SEQUENCE [LARGE SCALE GENOMIC DNA]</scope>
    <source>
        <strain evidence="10 11">DSM 19345</strain>
    </source>
</reference>
<dbReference type="PIRSF" id="PIRSF006288">
    <property type="entry name" value="PII_uridyltransf"/>
    <property type="match status" value="1"/>
</dbReference>
<dbReference type="EC" id="2.7.7.59" evidence="7"/>
<dbReference type="GO" id="GO:0008773">
    <property type="term" value="F:[protein-PII] uridylyltransferase activity"/>
    <property type="evidence" value="ECO:0007669"/>
    <property type="project" value="UniProtKB-UniRule"/>
</dbReference>
<keyword evidence="6 7" id="KW-0511">Multifunctional enzyme</keyword>
<evidence type="ECO:0000256" key="1">
    <source>
        <dbReference type="ARBA" id="ARBA00022679"/>
    </source>
</evidence>
<dbReference type="Proteomes" id="UP000295678">
    <property type="component" value="Unassembled WGS sequence"/>
</dbReference>
<dbReference type="EMBL" id="SMAK01000003">
    <property type="protein sequence ID" value="TCT11964.1"/>
    <property type="molecule type" value="Genomic_DNA"/>
</dbReference>
<accession>A0A4R3MDW1</accession>
<proteinExistence type="inferred from homology"/>
<dbReference type="CDD" id="cd05401">
    <property type="entry name" value="NT_GlnE_GlnD_like"/>
    <property type="match status" value="1"/>
</dbReference>
<dbReference type="PANTHER" id="PTHR47320:SF1">
    <property type="entry name" value="BIFUNCTIONAL URIDYLYLTRANSFERASE_URIDYLYL-REMOVING ENZYME"/>
    <property type="match status" value="1"/>
</dbReference>
<evidence type="ECO:0000259" key="8">
    <source>
        <dbReference type="PROSITE" id="PS51671"/>
    </source>
</evidence>
<dbReference type="Pfam" id="PF08335">
    <property type="entry name" value="GlnD_UR_UTase"/>
    <property type="match status" value="1"/>
</dbReference>
<dbReference type="InterPro" id="IPR043519">
    <property type="entry name" value="NT_sf"/>
</dbReference>
<evidence type="ECO:0000256" key="4">
    <source>
        <dbReference type="ARBA" id="ARBA00022801"/>
    </source>
</evidence>
<dbReference type="SUPFAM" id="SSF81301">
    <property type="entry name" value="Nucleotidyltransferase"/>
    <property type="match status" value="1"/>
</dbReference>
<dbReference type="CDD" id="cd00077">
    <property type="entry name" value="HDc"/>
    <property type="match status" value="1"/>
</dbReference>
<comment type="caution">
    <text evidence="7">Lacks conserved residue(s) required for the propagation of feature annotation.</text>
</comment>
<dbReference type="Gene3D" id="3.30.70.260">
    <property type="match status" value="2"/>
</dbReference>
<dbReference type="AlphaFoldDB" id="A0A4R3MDW1"/>
<gene>
    <name evidence="7" type="primary">glnD</name>
    <name evidence="10" type="ORF">EDC22_103277</name>
</gene>
<dbReference type="SMART" id="SM00471">
    <property type="entry name" value="HDc"/>
    <property type="match status" value="1"/>
</dbReference>
<dbReference type="NCBIfam" id="NF003467">
    <property type="entry name" value="PRK05092.1"/>
    <property type="match status" value="1"/>
</dbReference>
<dbReference type="Pfam" id="PF01842">
    <property type="entry name" value="ACT"/>
    <property type="match status" value="2"/>
</dbReference>
<dbReference type="InterPro" id="IPR006674">
    <property type="entry name" value="HD_domain"/>
</dbReference>
<keyword evidence="5 7" id="KW-0460">Magnesium</keyword>
<dbReference type="SUPFAM" id="SSF81593">
    <property type="entry name" value="Nucleotidyltransferase substrate binding subunit/domain"/>
    <property type="match status" value="1"/>
</dbReference>
<keyword evidence="3" id="KW-0677">Repeat</keyword>
<evidence type="ECO:0000256" key="7">
    <source>
        <dbReference type="HAMAP-Rule" id="MF_00277"/>
    </source>
</evidence>
<comment type="domain">
    <text evidence="7">Has four distinct domains: an N-terminal nucleotidyltransferase (NT) domain responsible for UTase activity, a central HD domain that encodes UR activity, and two C-terminal ACT domains that seem to have a role in glutamine sensing.</text>
</comment>
<keyword evidence="4 7" id="KW-0378">Hydrolase</keyword>
<comment type="catalytic activity">
    <reaction evidence="7">
        <text>[protein-PII]-uridylyl-L-tyrosine + H2O = [protein-PII]-L-tyrosine + UMP + H(+)</text>
        <dbReference type="Rhea" id="RHEA:48600"/>
        <dbReference type="Rhea" id="RHEA-COMP:12147"/>
        <dbReference type="Rhea" id="RHEA-COMP:12148"/>
        <dbReference type="ChEBI" id="CHEBI:15377"/>
        <dbReference type="ChEBI" id="CHEBI:15378"/>
        <dbReference type="ChEBI" id="CHEBI:46858"/>
        <dbReference type="ChEBI" id="CHEBI:57865"/>
        <dbReference type="ChEBI" id="CHEBI:90602"/>
    </reaction>
</comment>
<dbReference type="Pfam" id="PF01966">
    <property type="entry name" value="HD"/>
    <property type="match status" value="1"/>
</dbReference>
<organism evidence="10 11">
    <name type="scientific">Tepidamorphus gemmatus</name>
    <dbReference type="NCBI Taxonomy" id="747076"/>
    <lineage>
        <taxon>Bacteria</taxon>
        <taxon>Pseudomonadati</taxon>
        <taxon>Pseudomonadota</taxon>
        <taxon>Alphaproteobacteria</taxon>
        <taxon>Hyphomicrobiales</taxon>
        <taxon>Tepidamorphaceae</taxon>
        <taxon>Tepidamorphus</taxon>
    </lineage>
</organism>
<dbReference type="HAMAP" id="MF_00277">
    <property type="entry name" value="PII_uridylyl_transf"/>
    <property type="match status" value="1"/>
</dbReference>
<dbReference type="InterPro" id="IPR013546">
    <property type="entry name" value="PII_UdlTrfase/GS_AdlTrfase"/>
</dbReference>
<comment type="catalytic activity">
    <reaction evidence="7">
        <text>[protein-PII]-L-tyrosine + UTP = [protein-PII]-uridylyl-L-tyrosine + diphosphate</text>
        <dbReference type="Rhea" id="RHEA:13673"/>
        <dbReference type="Rhea" id="RHEA-COMP:12147"/>
        <dbReference type="Rhea" id="RHEA-COMP:12148"/>
        <dbReference type="ChEBI" id="CHEBI:33019"/>
        <dbReference type="ChEBI" id="CHEBI:46398"/>
        <dbReference type="ChEBI" id="CHEBI:46858"/>
        <dbReference type="ChEBI" id="CHEBI:90602"/>
        <dbReference type="EC" id="2.7.7.59"/>
    </reaction>
</comment>
<dbReference type="PROSITE" id="PS51671">
    <property type="entry name" value="ACT"/>
    <property type="match status" value="2"/>
</dbReference>
<sequence length="923" mass="104433">MNRPQRHLAQIVEAGTLAAELSALHAEHGASAAFRTAMLARLKAVRAEGLATIEDWLSEDGRGLACARRIAALQDAIVEAVFLFATRTAFPADNPSASERLSVIATGGYGRGTMAPGSDVDLLFLLPYKKTPWSESVIEQILYTLWDMELKVGHAVRSVDDCIRLAKSDMTIRTSILDARFLCGDREMFEELEARFEAEVVTGTGAEFIEAKLAERDARHARVGESRYLVEPNVKDGKGGLRDLQTLFWIAKYFYRVGTGEELVDLGVLDRSEARQFRRCEDFLWAVRCHLHFLTGRADERLTFDLQRDMAMRLGYTPHPGLREVERFMKHYFLVAKDVGDLTRIVCSDLEMRHVKRTQVLSRFMQRLRRRKPGHLAESGDFVIEANRLNVTDDLAFERDPVNLIRMFFLADKYNLPFHPEALKLARRSLKLIDQSLRENPEANRLFMKVLTSRNDPEVVLRRMNEAGVLGRFIPEFGRIVGLVQFNMYHHFTVDEHLVRSIGILADIEQGRHADDHPLANEIIHTIQNREVLYLALFLHDIAKGRPEDHSIAGARIARRLAPRLGFSPADTDTVAWLIENHLTMSMIAQSRDLADRKTIEDFAAQVQSLERLKLLLILTVADIRAVGPGVWNGWKGQLLRTLYYETEPVLAGGHSQTQRTVRIAAAQAALREALADWSEAEFAAYRDRHYPAYWLRTDLERQIEHARFLRDLDVQRRKLATRAKPDEFREITEITVFAPDHPRLLSIITGACAAAGANIVDAQIFTTSDGFALDTIFVSRELPEDADERRRAERIGRLIEQALEGKAPLPDLVGKRTVPKSRLRAFSVEPYVLVNNTWSNRFTVIEISGLDRPGLLFELTGVLARLNLNIASAHIATFGERAIDVFYVTDLTGQKITNANRQAAIRRHLLQVFQPAREGAPA</sequence>
<evidence type="ECO:0000313" key="11">
    <source>
        <dbReference type="Proteomes" id="UP000295678"/>
    </source>
</evidence>
<evidence type="ECO:0000256" key="2">
    <source>
        <dbReference type="ARBA" id="ARBA00022695"/>
    </source>
</evidence>
<dbReference type="GO" id="GO:0006808">
    <property type="term" value="P:regulation of nitrogen utilization"/>
    <property type="evidence" value="ECO:0007669"/>
    <property type="project" value="UniProtKB-UniRule"/>
</dbReference>
<feature type="domain" description="HD" evidence="9">
    <location>
        <begin position="494"/>
        <end position="616"/>
    </location>
</feature>
<keyword evidence="2 7" id="KW-0548">Nucleotidyltransferase</keyword>
<keyword evidence="1 7" id="KW-0808">Transferase</keyword>
<protein>
    <recommendedName>
        <fullName evidence="7">Bifunctional uridylyltransferase/uridylyl-removing enzyme</fullName>
        <shortName evidence="7">UTase/UR</shortName>
    </recommendedName>
    <alternativeName>
        <fullName evidence="7">Bifunctional [protein-PII] modification enzyme</fullName>
    </alternativeName>
    <alternativeName>
        <fullName evidence="7">Bifunctional nitrogen sensor protein</fullName>
    </alternativeName>
    <domain>
        <recommendedName>
            <fullName evidence="7">[Protein-PII] uridylyltransferase</fullName>
            <shortName evidence="7">PII uridylyltransferase</shortName>
            <shortName evidence="7">UTase</shortName>
            <ecNumber evidence="7">2.7.7.59</ecNumber>
        </recommendedName>
    </domain>
    <domain>
        <recommendedName>
            <fullName evidence="7">[Protein-PII]-UMP uridylyl-removing enzyme</fullName>
            <shortName evidence="7">UR</shortName>
            <ecNumber evidence="7">3.1.4.-</ecNumber>
        </recommendedName>
    </domain>
</protein>
<comment type="caution">
    <text evidence="10">The sequence shown here is derived from an EMBL/GenBank/DDBJ whole genome shotgun (WGS) entry which is preliminary data.</text>
</comment>
<evidence type="ECO:0000256" key="6">
    <source>
        <dbReference type="ARBA" id="ARBA00023268"/>
    </source>
</evidence>
<dbReference type="InterPro" id="IPR002912">
    <property type="entry name" value="ACT_dom"/>
</dbReference>
<evidence type="ECO:0000256" key="3">
    <source>
        <dbReference type="ARBA" id="ARBA00022737"/>
    </source>
</evidence>
<comment type="similarity">
    <text evidence="7">Belongs to the GlnD family.</text>
</comment>
<evidence type="ECO:0000259" key="9">
    <source>
        <dbReference type="PROSITE" id="PS51831"/>
    </source>
</evidence>
<comment type="activity regulation">
    <text evidence="7">Uridylyltransferase (UTase) activity is inhibited by glutamine, while glutamine activates uridylyl-removing (UR) activity.</text>
</comment>
<dbReference type="CDD" id="cd04899">
    <property type="entry name" value="ACT_ACR-UUR-like_2"/>
    <property type="match status" value="1"/>
</dbReference>
<dbReference type="Gene3D" id="1.10.3090.10">
    <property type="entry name" value="cca-adding enzyme, domain 2"/>
    <property type="match status" value="1"/>
</dbReference>
<dbReference type="OrthoDB" id="9758038at2"/>